<dbReference type="Pfam" id="PF17919">
    <property type="entry name" value="RT_RNaseH_2"/>
    <property type="match status" value="1"/>
</dbReference>
<dbReference type="InterPro" id="IPR005162">
    <property type="entry name" value="Retrotrans_gag_dom"/>
</dbReference>
<gene>
    <name evidence="6" type="primary">pol_908</name>
    <name evidence="6" type="ORF">CK203_112100</name>
</gene>
<feature type="domain" description="Retrotransposon gag" evidence="3">
    <location>
        <begin position="183"/>
        <end position="237"/>
    </location>
</feature>
<sequence length="1649" mass="185583">MGEPSPLRNPLGTRGSACVEVMTTLHGSTPSPWRRAEGCVPRRTSQTEIRSEGYGSQIVTVDQFAAAMASIQEAIASLGQRIDGQQTQQTEVAPTSCHSAYPISEDPHARMDKLEQKLRQMRTSEGAITWEDFDGAPVASLPAKFRMPEIERYTGIGCPRIHLRLYSTVMRAHGLDDAQMVMLFPMSLSGAAQRWFASLEVSRRRTWDDLAQEFLRQFAFNTVIDVSRRELEALRQRPGALYGIEEGIARGLWSESSPTDSKGKRPSGGQRSGDVGAISSAGMRPSRRYQTVGQTPGYYYPPSPHAHYRPPAPSRPMTPTIYIQSHSLFLLHIAQRGLLPHILDPELHRPLLMCRGHHVSLLSWGPGHDTDHCTALRHAIQDLIDQGDIHHMDLIEDDSIHMLSWDDGLPEPIVLHDSYEIDGVSLVPQTPTIQFDPDEAPFQLTHPTPLVIGCQDTFVPSLYGQRMMIQRGEIQIVTRSGRIAQPPPPAVRPFEGTASHEEVRREDDEVLRQLQSTQARISIWSLLASSSTHRDALIRALSQIRVETTTTPEGLIHMMTAGRATCIVFSDDDLPPDALNVCPLATAIALGFAPSDFGPSTQTVRVLRIPTSFNLLLGRPWIHVAGAIPSSLHQKISHSEETYLTGFTFDEIQTLEIEDFHRDFVAMTTSAGTSEFIAAIDHDTTFGLGFIPTEAITVTWRGCARRGGSETRPRLEEIDSVVHTDRETELQHLFHQLQLSDGAPDTSFPDDYSHIDGVVPHDEYRDEMDMMTVSQITALFSFSLFQHLICLGCLPLSPVEGASDLVDPPLSFDVLSGFVSRSDDIFDIDDEIAQPSSDRDSFDHDSGPIDERVSPAAGDVETVDFGTEDQPRELKIGSPLSTDERDRLIHLLRSYLDVFAWSYEDMPGLDPSIVQHHLPTLPHARPVKQKLRRLHPRWSLQVKEEIQKQLSVGFISVVEYPEWLANVVPVPKKDGKVRVCVDFRDLNKASPKDDFPFHTLICWLMAPQAIRCCLSWMGFQVMPFGLKNAGATYQRAATTLFHDMMHRDVEVVDDMIVKSRGRADHLDALERFFERIRKFRLRLNPKKCTFGVTSGKLLGHILTDICEPIFRLLRKNQPTVWNDDCQFAFEKIKEYLLSPPVLVPPTPGRPLLLYLSVSDMALGCMLAQIDDLGKERAIYYLTLVWATRRLRHYMTEYSVHLISRLDPLRYLFDRPALTGRLMRWLVLLTEFDIQYVSQKSIKGSIVADHLASLPTSEDRPVDDDFPDEEFVAMTSLSGWCMYFDGAANQSGYGIGVLLVSPQGDHIPRQMEVFGDSNLVLRQIQGDWKTRDVKLRPYHAYLELLVARFDDLRYVHLPRAQNRFADALATLASSVDIPIDVVIRPLLIESRSAPAYCCLIGETEVQDDLPWYHDIYQFLRSGTYPEVATAKDRRALRIWPLDLSSDERGSFRSLWSAYGRTHASPVTRFDLAMAISVWGIDIIGKVSPKSSSGHEFILVAIDYFTKWVEAASYARLTSARVASFIRSHIICRYGVPHELISTEGCTSELREASFCIVGIPYLFSHSTGATPYSLVYGMEAVLPVETEMGSLRVALEQQISETEWAQARFDQLNLLDERRLRAADHVQAYQRKMARAFKKRLSLDHCKKGT</sequence>
<organism evidence="6 7">
    <name type="scientific">Vitis vinifera</name>
    <name type="common">Grape</name>
    <dbReference type="NCBI Taxonomy" id="29760"/>
    <lineage>
        <taxon>Eukaryota</taxon>
        <taxon>Viridiplantae</taxon>
        <taxon>Streptophyta</taxon>
        <taxon>Embryophyta</taxon>
        <taxon>Tracheophyta</taxon>
        <taxon>Spermatophyta</taxon>
        <taxon>Magnoliopsida</taxon>
        <taxon>eudicotyledons</taxon>
        <taxon>Gunneridae</taxon>
        <taxon>Pentapetalae</taxon>
        <taxon>rosids</taxon>
        <taxon>Vitales</taxon>
        <taxon>Vitaceae</taxon>
        <taxon>Viteae</taxon>
        <taxon>Vitis</taxon>
    </lineage>
</organism>
<feature type="domain" description="Reverse transcriptase/retrotransposon-derived protein RNase H-like" evidence="5">
    <location>
        <begin position="1121"/>
        <end position="1182"/>
    </location>
</feature>
<feature type="region of interest" description="Disordered" evidence="1">
    <location>
        <begin position="483"/>
        <end position="503"/>
    </location>
</feature>
<dbReference type="Gene3D" id="3.30.420.10">
    <property type="entry name" value="Ribonuclease H-like superfamily/Ribonuclease H"/>
    <property type="match status" value="2"/>
</dbReference>
<dbReference type="InterPro" id="IPR041577">
    <property type="entry name" value="RT_RNaseH_2"/>
</dbReference>
<protein>
    <submittedName>
        <fullName evidence="6">Retrovirus-related Pol polyprotein from transposon 17.6</fullName>
    </submittedName>
</protein>
<dbReference type="Gene3D" id="3.30.70.270">
    <property type="match status" value="2"/>
</dbReference>
<dbReference type="Proteomes" id="UP000288805">
    <property type="component" value="Unassembled WGS sequence"/>
</dbReference>
<reference evidence="6 7" key="1">
    <citation type="journal article" date="2018" name="PLoS Genet.">
        <title>Population sequencing reveals clonal diversity and ancestral inbreeding in the grapevine cultivar Chardonnay.</title>
        <authorList>
            <person name="Roach M.J."/>
            <person name="Johnson D.L."/>
            <person name="Bohlmann J."/>
            <person name="van Vuuren H.J."/>
            <person name="Jones S.J."/>
            <person name="Pretorius I.S."/>
            <person name="Schmidt S.A."/>
            <person name="Borneman A.R."/>
        </authorList>
    </citation>
    <scope>NUCLEOTIDE SEQUENCE [LARGE SCALE GENOMIC DNA]</scope>
    <source>
        <strain evidence="7">cv. Chardonnay</strain>
        <tissue evidence="6">Leaf</tissue>
    </source>
</reference>
<dbReference type="InterPro" id="IPR012337">
    <property type="entry name" value="RNaseH-like_sf"/>
</dbReference>
<dbReference type="EMBL" id="QGNW01000979">
    <property type="protein sequence ID" value="RVW58129.1"/>
    <property type="molecule type" value="Genomic_DNA"/>
</dbReference>
<accession>A0A438FDQ7</accession>
<proteinExistence type="predicted"/>
<dbReference type="InterPro" id="IPR036397">
    <property type="entry name" value="RNaseH_sf"/>
</dbReference>
<feature type="region of interest" description="Disordered" evidence="1">
    <location>
        <begin position="253"/>
        <end position="313"/>
    </location>
</feature>
<dbReference type="InterPro" id="IPR043128">
    <property type="entry name" value="Rev_trsase/Diguanyl_cyclase"/>
</dbReference>
<evidence type="ECO:0000259" key="3">
    <source>
        <dbReference type="Pfam" id="PF03732"/>
    </source>
</evidence>
<name>A0A438FDQ7_VITVI</name>
<feature type="compositionally biased region" description="Pro residues" evidence="1">
    <location>
        <begin position="299"/>
        <end position="313"/>
    </location>
</feature>
<dbReference type="Pfam" id="PF13456">
    <property type="entry name" value="RVT_3"/>
    <property type="match status" value="1"/>
</dbReference>
<evidence type="ECO:0000256" key="1">
    <source>
        <dbReference type="SAM" id="MobiDB-lite"/>
    </source>
</evidence>
<dbReference type="CDD" id="cd09279">
    <property type="entry name" value="RNase_HI_like"/>
    <property type="match status" value="1"/>
</dbReference>
<evidence type="ECO:0000313" key="7">
    <source>
        <dbReference type="Proteomes" id="UP000288805"/>
    </source>
</evidence>
<feature type="region of interest" description="Disordered" evidence="1">
    <location>
        <begin position="834"/>
        <end position="856"/>
    </location>
</feature>
<dbReference type="SUPFAM" id="SSF53098">
    <property type="entry name" value="Ribonuclease H-like"/>
    <property type="match status" value="2"/>
</dbReference>
<dbReference type="SUPFAM" id="SSF56672">
    <property type="entry name" value="DNA/RNA polymerases"/>
    <property type="match status" value="1"/>
</dbReference>
<evidence type="ECO:0000313" key="6">
    <source>
        <dbReference type="EMBL" id="RVW58129.1"/>
    </source>
</evidence>
<dbReference type="GO" id="GO:0004523">
    <property type="term" value="F:RNA-DNA hybrid ribonuclease activity"/>
    <property type="evidence" value="ECO:0007669"/>
    <property type="project" value="InterPro"/>
</dbReference>
<dbReference type="GO" id="GO:0003676">
    <property type="term" value="F:nucleic acid binding"/>
    <property type="evidence" value="ECO:0007669"/>
    <property type="project" value="InterPro"/>
</dbReference>
<evidence type="ECO:0000259" key="2">
    <source>
        <dbReference type="Pfam" id="PF00078"/>
    </source>
</evidence>
<feature type="domain" description="RNase H type-1" evidence="4">
    <location>
        <begin position="1307"/>
        <end position="1370"/>
    </location>
</feature>
<dbReference type="Pfam" id="PF00078">
    <property type="entry name" value="RVT_1"/>
    <property type="match status" value="1"/>
</dbReference>
<dbReference type="Pfam" id="PF03732">
    <property type="entry name" value="Retrotrans_gag"/>
    <property type="match status" value="1"/>
</dbReference>
<dbReference type="InterPro" id="IPR043502">
    <property type="entry name" value="DNA/RNA_pol_sf"/>
</dbReference>
<evidence type="ECO:0000259" key="5">
    <source>
        <dbReference type="Pfam" id="PF17919"/>
    </source>
</evidence>
<feature type="domain" description="Reverse transcriptase" evidence="2">
    <location>
        <begin position="1019"/>
        <end position="1102"/>
    </location>
</feature>
<dbReference type="Gene3D" id="3.10.10.10">
    <property type="entry name" value="HIV Type 1 Reverse Transcriptase, subunit A, domain 1"/>
    <property type="match status" value="1"/>
</dbReference>
<dbReference type="PANTHER" id="PTHR48475">
    <property type="entry name" value="RIBONUCLEASE H"/>
    <property type="match status" value="1"/>
</dbReference>
<dbReference type="InterPro" id="IPR000477">
    <property type="entry name" value="RT_dom"/>
</dbReference>
<dbReference type="CDD" id="cd01647">
    <property type="entry name" value="RT_LTR"/>
    <property type="match status" value="1"/>
</dbReference>
<evidence type="ECO:0000259" key="4">
    <source>
        <dbReference type="Pfam" id="PF13456"/>
    </source>
</evidence>
<dbReference type="InterPro" id="IPR002156">
    <property type="entry name" value="RNaseH_domain"/>
</dbReference>
<feature type="compositionally biased region" description="Basic and acidic residues" evidence="1">
    <location>
        <begin position="837"/>
        <end position="853"/>
    </location>
</feature>
<comment type="caution">
    <text evidence="6">The sequence shown here is derived from an EMBL/GenBank/DDBJ whole genome shotgun (WGS) entry which is preliminary data.</text>
</comment>
<dbReference type="PANTHER" id="PTHR48475:SF1">
    <property type="entry name" value="RNASE H TYPE-1 DOMAIN-CONTAINING PROTEIN"/>
    <property type="match status" value="1"/>
</dbReference>